<dbReference type="RefSeq" id="WP_108955805.1">
    <property type="nucleotide sequence ID" value="NZ_BEVZ01000006.1"/>
</dbReference>
<feature type="signal peptide" evidence="4">
    <location>
        <begin position="1"/>
        <end position="31"/>
    </location>
</feature>
<dbReference type="InterPro" id="IPR050490">
    <property type="entry name" value="Bact_solute-bd_prot1"/>
</dbReference>
<evidence type="ECO:0000256" key="4">
    <source>
        <dbReference type="SAM" id="SignalP"/>
    </source>
</evidence>
<protein>
    <submittedName>
        <fullName evidence="5">Extracellular solute-binding protein</fullName>
    </submittedName>
</protein>
<feature type="chain" id="PRO_5047497980" evidence="4">
    <location>
        <begin position="32"/>
        <end position="478"/>
    </location>
</feature>
<evidence type="ECO:0000256" key="3">
    <source>
        <dbReference type="ARBA" id="ARBA00022729"/>
    </source>
</evidence>
<dbReference type="Pfam" id="PF13416">
    <property type="entry name" value="SBP_bac_8"/>
    <property type="match status" value="1"/>
</dbReference>
<keyword evidence="2" id="KW-0813">Transport</keyword>
<organism evidence="5 6">
    <name type="scientific">Streptomyces fragilis</name>
    <dbReference type="NCBI Taxonomy" id="67301"/>
    <lineage>
        <taxon>Bacteria</taxon>
        <taxon>Bacillati</taxon>
        <taxon>Actinomycetota</taxon>
        <taxon>Actinomycetes</taxon>
        <taxon>Kitasatosporales</taxon>
        <taxon>Streptomycetaceae</taxon>
        <taxon>Streptomyces</taxon>
    </lineage>
</organism>
<evidence type="ECO:0000313" key="6">
    <source>
        <dbReference type="Proteomes" id="UP001550850"/>
    </source>
</evidence>
<dbReference type="Proteomes" id="UP001550850">
    <property type="component" value="Unassembled WGS sequence"/>
</dbReference>
<dbReference type="SUPFAM" id="SSF53850">
    <property type="entry name" value="Periplasmic binding protein-like II"/>
    <property type="match status" value="1"/>
</dbReference>
<keyword evidence="3 4" id="KW-0732">Signal</keyword>
<gene>
    <name evidence="5" type="ORF">AB0E65_09010</name>
</gene>
<dbReference type="InterPro" id="IPR006059">
    <property type="entry name" value="SBP"/>
</dbReference>
<evidence type="ECO:0000256" key="2">
    <source>
        <dbReference type="ARBA" id="ARBA00022448"/>
    </source>
</evidence>
<dbReference type="PANTHER" id="PTHR43649">
    <property type="entry name" value="ARABINOSE-BINDING PROTEIN-RELATED"/>
    <property type="match status" value="1"/>
</dbReference>
<name>A0ABV2YF50_9ACTN</name>
<dbReference type="PANTHER" id="PTHR43649:SF34">
    <property type="entry name" value="ABC TRANSPORTER PERIPLASMIC-BINDING PROTEIN YCJN-RELATED"/>
    <property type="match status" value="1"/>
</dbReference>
<keyword evidence="6" id="KW-1185">Reference proteome</keyword>
<sequence>MRSQMREARRPWTAALAAAAALLLGTPAGCAGESGPGRPDRRITVWSQESLPDRIAATEKVVDRFRRDTGIEVELVGVAEAQMPQLVMSAAASGTLPDVIGAATLGQIWQMYGNELLNTRVAGRVVATLGPGTFDANALALASDGATRLAVPSDAWLQLLVYRKDRFDRRRLPPPDTYGRVLDAARRLTGDGRDGMSAATDPADVFTSQSFESLALANDCRLVEAGRVALASQPCARAFAVYDRLARNYGAPGTQTVDSTRATYFAGRSAMVIWSSFVLDEMAGLRADALPSCPECAKDPGFLARNSGIVTSLRGPDAAEPAQFGEVTSWAVTRTAEEEASRRFVEYMMGAGYEGWFGMAPEGKIPVRRGTAEEPDRYLRAWRSSELGVDARRPIDEVYPPELLDRLVEGVHRMRRWGIAQGEGALVGAAGGELPVSKAIGAMTAGQLSPAEAAAQADEEVASLRASLERAAGARRSR</sequence>
<comment type="caution">
    <text evidence="5">The sequence shown here is derived from an EMBL/GenBank/DDBJ whole genome shotgun (WGS) entry which is preliminary data.</text>
</comment>
<accession>A0ABV2YF50</accession>
<evidence type="ECO:0000256" key="1">
    <source>
        <dbReference type="ARBA" id="ARBA00008520"/>
    </source>
</evidence>
<comment type="similarity">
    <text evidence="1">Belongs to the bacterial solute-binding protein 1 family.</text>
</comment>
<reference evidence="5 6" key="1">
    <citation type="submission" date="2024-06" db="EMBL/GenBank/DDBJ databases">
        <title>The Natural Products Discovery Center: Release of the First 8490 Sequenced Strains for Exploring Actinobacteria Biosynthetic Diversity.</title>
        <authorList>
            <person name="Kalkreuter E."/>
            <person name="Kautsar S.A."/>
            <person name="Yang D."/>
            <person name="Bader C.D."/>
            <person name="Teijaro C.N."/>
            <person name="Fluegel L."/>
            <person name="Davis C.M."/>
            <person name="Simpson J.R."/>
            <person name="Lauterbach L."/>
            <person name="Steele A.D."/>
            <person name="Gui C."/>
            <person name="Meng S."/>
            <person name="Li G."/>
            <person name="Viehrig K."/>
            <person name="Ye F."/>
            <person name="Su P."/>
            <person name="Kiefer A.F."/>
            <person name="Nichols A."/>
            <person name="Cepeda A.J."/>
            <person name="Yan W."/>
            <person name="Fan B."/>
            <person name="Jiang Y."/>
            <person name="Adhikari A."/>
            <person name="Zheng C.-J."/>
            <person name="Schuster L."/>
            <person name="Cowan T.M."/>
            <person name="Smanski M.J."/>
            <person name="Chevrette M.G."/>
            <person name="De Carvalho L.P.S."/>
            <person name="Shen B."/>
        </authorList>
    </citation>
    <scope>NUCLEOTIDE SEQUENCE [LARGE SCALE GENOMIC DNA]</scope>
    <source>
        <strain evidence="5 6">NPDC038104</strain>
    </source>
</reference>
<dbReference type="EMBL" id="JBEZUR010000009">
    <property type="protein sequence ID" value="MEU3554348.1"/>
    <property type="molecule type" value="Genomic_DNA"/>
</dbReference>
<proteinExistence type="inferred from homology"/>
<evidence type="ECO:0000313" key="5">
    <source>
        <dbReference type="EMBL" id="MEU3554348.1"/>
    </source>
</evidence>
<dbReference type="Gene3D" id="3.40.190.10">
    <property type="entry name" value="Periplasmic binding protein-like II"/>
    <property type="match status" value="1"/>
</dbReference>